<dbReference type="SMART" id="SM00507">
    <property type="entry name" value="HNHc"/>
    <property type="match status" value="1"/>
</dbReference>
<dbReference type="Gene3D" id="1.10.30.50">
    <property type="match status" value="1"/>
</dbReference>
<dbReference type="PANTHER" id="PTHR33877:SF1">
    <property type="entry name" value="TYPE IV METHYL-DIRECTED RESTRICTION ENZYME ECOKMCRA"/>
    <property type="match status" value="1"/>
</dbReference>
<dbReference type="CDD" id="cd00085">
    <property type="entry name" value="HNHc"/>
    <property type="match status" value="1"/>
</dbReference>
<name>A0A419ARW3_PECCA</name>
<protein>
    <submittedName>
        <fullName evidence="2">HNH endonuclease</fullName>
    </submittedName>
</protein>
<organism evidence="2 3">
    <name type="scientific">Pectobacterium carotovorum</name>
    <name type="common">Erwinia carotovora</name>
    <dbReference type="NCBI Taxonomy" id="554"/>
    <lineage>
        <taxon>Bacteria</taxon>
        <taxon>Pseudomonadati</taxon>
        <taxon>Pseudomonadota</taxon>
        <taxon>Gammaproteobacteria</taxon>
        <taxon>Enterobacterales</taxon>
        <taxon>Pectobacteriaceae</taxon>
        <taxon>Pectobacterium</taxon>
    </lineage>
</organism>
<reference evidence="2 3" key="1">
    <citation type="submission" date="2018-09" db="EMBL/GenBank/DDBJ databases">
        <title>Phylogenetic diversity of Pectobacterium and Dickeya strains causing blackleg disease of potato in Morocco.</title>
        <authorList>
            <person name="Oulghazi S."/>
            <person name="Moumni M."/>
            <person name="Faure D."/>
        </authorList>
    </citation>
    <scope>NUCLEOTIDE SEQUENCE [LARGE SCALE GENOMIC DNA]</scope>
    <source>
        <strain evidence="2 3">S1.15.11.2D</strain>
    </source>
</reference>
<dbReference type="GO" id="GO:0008270">
    <property type="term" value="F:zinc ion binding"/>
    <property type="evidence" value="ECO:0007669"/>
    <property type="project" value="InterPro"/>
</dbReference>
<proteinExistence type="predicted"/>
<dbReference type="InterPro" id="IPR003615">
    <property type="entry name" value="HNH_nuc"/>
</dbReference>
<dbReference type="InterPro" id="IPR002711">
    <property type="entry name" value="HNH"/>
</dbReference>
<dbReference type="EMBL" id="QZDH01000058">
    <property type="protein sequence ID" value="RJL48204.1"/>
    <property type="molecule type" value="Genomic_DNA"/>
</dbReference>
<comment type="caution">
    <text evidence="2">The sequence shown here is derived from an EMBL/GenBank/DDBJ whole genome shotgun (WGS) entry which is preliminary data.</text>
</comment>
<keyword evidence="2" id="KW-0378">Hydrolase</keyword>
<dbReference type="GO" id="GO:0003676">
    <property type="term" value="F:nucleic acid binding"/>
    <property type="evidence" value="ECO:0007669"/>
    <property type="project" value="InterPro"/>
</dbReference>
<dbReference type="Proteomes" id="UP000283655">
    <property type="component" value="Unassembled WGS sequence"/>
</dbReference>
<dbReference type="RefSeq" id="WP_015730212.1">
    <property type="nucleotide sequence ID" value="NZ_QZDH01000058.1"/>
</dbReference>
<dbReference type="GO" id="GO:0004519">
    <property type="term" value="F:endonuclease activity"/>
    <property type="evidence" value="ECO:0007669"/>
    <property type="project" value="UniProtKB-KW"/>
</dbReference>
<dbReference type="InterPro" id="IPR052892">
    <property type="entry name" value="NA-targeting_endonuclease"/>
</dbReference>
<sequence length="240" mass="27938">MASKNSRVFKYGNQPIRKTTVDVVRELGGAATVSEVDNYLKAKFSNYKDDTYLNLIANSVNCKRSYWSFNKTARRSDDETHRHHEYDKLYRRGDRYEIYQPSIHGVWELYEDIYGKWCFREIETIDEAKRLQAEFEIEVRKASQLTSKERKQHLAVSNFPEMKEVITKIFVRNPYVVAEVLHRAQGKCELCKRNAPFLRGKDGTPYLEVHHCVPLSQGGEDTVENAIAVCPNCHRQAHFG</sequence>
<keyword evidence="2" id="KW-0255">Endonuclease</keyword>
<dbReference type="Pfam" id="PF01844">
    <property type="entry name" value="HNH"/>
    <property type="match status" value="1"/>
</dbReference>
<evidence type="ECO:0000259" key="1">
    <source>
        <dbReference type="SMART" id="SM00507"/>
    </source>
</evidence>
<accession>A0A419ARW3</accession>
<evidence type="ECO:0000313" key="2">
    <source>
        <dbReference type="EMBL" id="RJL48204.1"/>
    </source>
</evidence>
<feature type="domain" description="HNH nuclease" evidence="1">
    <location>
        <begin position="175"/>
        <end position="235"/>
    </location>
</feature>
<evidence type="ECO:0000313" key="3">
    <source>
        <dbReference type="Proteomes" id="UP000283655"/>
    </source>
</evidence>
<dbReference type="AlphaFoldDB" id="A0A419ARW3"/>
<dbReference type="PANTHER" id="PTHR33877">
    <property type="entry name" value="SLL1193 PROTEIN"/>
    <property type="match status" value="1"/>
</dbReference>
<keyword evidence="2" id="KW-0540">Nuclease</keyword>
<gene>
    <name evidence="2" type="ORF">D5071_18550</name>
</gene>